<reference evidence="2" key="1">
    <citation type="submission" date="2016-02" db="EMBL/GenBank/DDBJ databases">
        <authorList>
            <person name="liu f."/>
        </authorList>
    </citation>
    <scope>NUCLEOTIDE SEQUENCE [LARGE SCALE GENOMIC DNA]</scope>
</reference>
<accession>A0A171DG18</accession>
<keyword evidence="2" id="KW-1185">Reference proteome</keyword>
<proteinExistence type="predicted"/>
<evidence type="ECO:0000313" key="1">
    <source>
        <dbReference type="EMBL" id="SAY38651.1"/>
    </source>
</evidence>
<evidence type="ECO:0000313" key="2">
    <source>
        <dbReference type="Proteomes" id="UP000182631"/>
    </source>
</evidence>
<feature type="non-terminal residue" evidence="1">
    <location>
        <position position="1"/>
    </location>
</feature>
<dbReference type="Proteomes" id="UP000182631">
    <property type="component" value="Unassembled WGS sequence"/>
</dbReference>
<gene>
    <name evidence="1" type="ORF">FLM9_552</name>
</gene>
<protein>
    <submittedName>
        <fullName evidence="1">Uncharacterized protein</fullName>
    </submittedName>
</protein>
<name>A0A171DG18_9SYNE</name>
<sequence>EEEWEGLGLDMTLPLPGAPIVYTA</sequence>
<dbReference type="AlphaFoldDB" id="A0A171DG18"/>
<organism evidence="1 2">
    <name type="scientific">Candidatus Synechococcus spongiarum</name>
    <dbReference type="NCBI Taxonomy" id="431041"/>
    <lineage>
        <taxon>Bacteria</taxon>
        <taxon>Bacillati</taxon>
        <taxon>Cyanobacteriota</taxon>
        <taxon>Cyanophyceae</taxon>
        <taxon>Synechococcales</taxon>
        <taxon>Synechococcaceae</taxon>
        <taxon>Synechococcus</taxon>
    </lineage>
</organism>
<dbReference type="EMBL" id="FITM01000065">
    <property type="protein sequence ID" value="SAY38651.1"/>
    <property type="molecule type" value="Genomic_DNA"/>
</dbReference>